<dbReference type="GO" id="GO:0000796">
    <property type="term" value="C:condensin complex"/>
    <property type="evidence" value="ECO:0007669"/>
    <property type="project" value="InterPro"/>
</dbReference>
<keyword evidence="5" id="KW-0158">Chromosome</keyword>
<keyword evidence="10" id="KW-0131">Cell cycle</keyword>
<evidence type="ECO:0000256" key="1">
    <source>
        <dbReference type="ARBA" id="ARBA00004286"/>
    </source>
</evidence>
<evidence type="ECO:0000256" key="4">
    <source>
        <dbReference type="ARBA" id="ARBA00016065"/>
    </source>
</evidence>
<organism evidence="12 13">
    <name type="scientific">Trifolium medium</name>
    <dbReference type="NCBI Taxonomy" id="97028"/>
    <lineage>
        <taxon>Eukaryota</taxon>
        <taxon>Viridiplantae</taxon>
        <taxon>Streptophyta</taxon>
        <taxon>Embryophyta</taxon>
        <taxon>Tracheophyta</taxon>
        <taxon>Spermatophyta</taxon>
        <taxon>Magnoliopsida</taxon>
        <taxon>eudicotyledons</taxon>
        <taxon>Gunneridae</taxon>
        <taxon>Pentapetalae</taxon>
        <taxon>rosids</taxon>
        <taxon>fabids</taxon>
        <taxon>Fabales</taxon>
        <taxon>Fabaceae</taxon>
        <taxon>Papilionoideae</taxon>
        <taxon>50 kb inversion clade</taxon>
        <taxon>NPAAA clade</taxon>
        <taxon>Hologalegina</taxon>
        <taxon>IRL clade</taxon>
        <taxon>Trifolieae</taxon>
        <taxon>Trifolium</taxon>
    </lineage>
</organism>
<dbReference type="GO" id="GO:0003682">
    <property type="term" value="F:chromatin binding"/>
    <property type="evidence" value="ECO:0007669"/>
    <property type="project" value="TreeGrafter"/>
</dbReference>
<feature type="compositionally biased region" description="Polar residues" evidence="11">
    <location>
        <begin position="1"/>
        <end position="13"/>
    </location>
</feature>
<accession>A0A392P0E7</accession>
<evidence type="ECO:0000313" key="13">
    <source>
        <dbReference type="Proteomes" id="UP000265520"/>
    </source>
</evidence>
<dbReference type="GO" id="GO:0007076">
    <property type="term" value="P:mitotic chromosome condensation"/>
    <property type="evidence" value="ECO:0007669"/>
    <property type="project" value="InterPro"/>
</dbReference>
<evidence type="ECO:0000256" key="10">
    <source>
        <dbReference type="ARBA" id="ARBA00023306"/>
    </source>
</evidence>
<feature type="non-terminal residue" evidence="12">
    <location>
        <position position="1"/>
    </location>
</feature>
<keyword evidence="9" id="KW-0226">DNA condensation</keyword>
<evidence type="ECO:0000256" key="9">
    <source>
        <dbReference type="ARBA" id="ARBA00023067"/>
    </source>
</evidence>
<evidence type="ECO:0000313" key="12">
    <source>
        <dbReference type="EMBL" id="MCI05488.1"/>
    </source>
</evidence>
<dbReference type="Proteomes" id="UP000265520">
    <property type="component" value="Unassembled WGS sequence"/>
</dbReference>
<dbReference type="GO" id="GO:0005737">
    <property type="term" value="C:cytoplasm"/>
    <property type="evidence" value="ECO:0007669"/>
    <property type="project" value="UniProtKB-SubCell"/>
</dbReference>
<dbReference type="PANTHER" id="PTHR13108">
    <property type="entry name" value="CONDENSIN COMPLEX SUBUNIT 2"/>
    <property type="match status" value="1"/>
</dbReference>
<comment type="caution">
    <text evidence="12">The sequence shown here is derived from an EMBL/GenBank/DDBJ whole genome shotgun (WGS) entry which is preliminary data.</text>
</comment>
<proteinExistence type="inferred from homology"/>
<feature type="region of interest" description="Disordered" evidence="11">
    <location>
        <begin position="1"/>
        <end position="21"/>
    </location>
</feature>
<evidence type="ECO:0000256" key="7">
    <source>
        <dbReference type="ARBA" id="ARBA00022618"/>
    </source>
</evidence>
<evidence type="ECO:0000256" key="5">
    <source>
        <dbReference type="ARBA" id="ARBA00022454"/>
    </source>
</evidence>
<evidence type="ECO:0000256" key="2">
    <source>
        <dbReference type="ARBA" id="ARBA00004496"/>
    </source>
</evidence>
<evidence type="ECO:0000256" key="6">
    <source>
        <dbReference type="ARBA" id="ARBA00022490"/>
    </source>
</evidence>
<keyword evidence="7" id="KW-0132">Cell division</keyword>
<keyword evidence="13" id="KW-1185">Reference proteome</keyword>
<evidence type="ECO:0000256" key="8">
    <source>
        <dbReference type="ARBA" id="ARBA00022776"/>
    </source>
</evidence>
<comment type="similarity">
    <text evidence="3">Belongs to the CND2 (condensin subunit 2) family.</text>
</comment>
<dbReference type="Pfam" id="PF05786">
    <property type="entry name" value="Cnd2"/>
    <property type="match status" value="1"/>
</dbReference>
<reference evidence="12 13" key="1">
    <citation type="journal article" date="2018" name="Front. Plant Sci.">
        <title>Red Clover (Trifolium pratense) and Zigzag Clover (T. medium) - A Picture of Genomic Similarities and Differences.</title>
        <authorList>
            <person name="Dluhosova J."/>
            <person name="Istvanek J."/>
            <person name="Nedelnik J."/>
            <person name="Repkova J."/>
        </authorList>
    </citation>
    <scope>NUCLEOTIDE SEQUENCE [LARGE SCALE GENOMIC DNA]</scope>
    <source>
        <strain evidence="13">cv. 10/8</strain>
        <tissue evidence="12">Leaf</tissue>
    </source>
</reference>
<dbReference type="GO" id="GO:0051301">
    <property type="term" value="P:cell division"/>
    <property type="evidence" value="ECO:0007669"/>
    <property type="project" value="UniProtKB-KW"/>
</dbReference>
<sequence length="88" mass="9878">ADGSTEQCNNNEPFDSWDNGSVCDGEYAGAHSDMDDSSTLISQPRQINKIEVQYDKTSKQVDVQALKFTLWNCIQEIQESVQLPLQSH</sequence>
<protein>
    <recommendedName>
        <fullName evidence="4">Condensin complex subunit 2</fullName>
    </recommendedName>
</protein>
<keyword evidence="6" id="KW-0963">Cytoplasm</keyword>
<dbReference type="AlphaFoldDB" id="A0A392P0E7"/>
<dbReference type="EMBL" id="LXQA010058843">
    <property type="protein sequence ID" value="MCI05488.1"/>
    <property type="molecule type" value="Genomic_DNA"/>
</dbReference>
<dbReference type="InterPro" id="IPR022816">
    <property type="entry name" value="Condensin_barren_su2"/>
</dbReference>
<name>A0A392P0E7_9FABA</name>
<dbReference type="PANTHER" id="PTHR13108:SF9">
    <property type="entry name" value="CONDENSIN COMPLEX SUBUNIT 2"/>
    <property type="match status" value="1"/>
</dbReference>
<keyword evidence="8" id="KW-0498">Mitosis</keyword>
<evidence type="ECO:0000256" key="3">
    <source>
        <dbReference type="ARBA" id="ARBA00009471"/>
    </source>
</evidence>
<evidence type="ECO:0000256" key="11">
    <source>
        <dbReference type="SAM" id="MobiDB-lite"/>
    </source>
</evidence>
<comment type="subcellular location">
    <subcellularLocation>
        <location evidence="1">Chromosome</location>
    </subcellularLocation>
    <subcellularLocation>
        <location evidence="2">Cytoplasm</location>
    </subcellularLocation>
</comment>